<evidence type="ECO:0000313" key="4">
    <source>
        <dbReference type="Proteomes" id="UP000564496"/>
    </source>
</evidence>
<organism evidence="3 4">
    <name type="scientific">Nocardioides panzhihuensis</name>
    <dbReference type="NCBI Taxonomy" id="860243"/>
    <lineage>
        <taxon>Bacteria</taxon>
        <taxon>Bacillati</taxon>
        <taxon>Actinomycetota</taxon>
        <taxon>Actinomycetes</taxon>
        <taxon>Propionibacteriales</taxon>
        <taxon>Nocardioidaceae</taxon>
        <taxon>Nocardioides</taxon>
    </lineage>
</organism>
<accession>A0A7Z0IS52</accession>
<keyword evidence="2" id="KW-0472">Membrane</keyword>
<dbReference type="PANTHER" id="PTHR20992:SF9">
    <property type="entry name" value="AT15442P-RELATED"/>
    <property type="match status" value="1"/>
</dbReference>
<dbReference type="AlphaFoldDB" id="A0A7Z0IS52"/>
<feature type="region of interest" description="Disordered" evidence="1">
    <location>
        <begin position="113"/>
        <end position="156"/>
    </location>
</feature>
<keyword evidence="2" id="KW-1133">Transmembrane helix</keyword>
<evidence type="ECO:0000256" key="2">
    <source>
        <dbReference type="SAM" id="Phobius"/>
    </source>
</evidence>
<feature type="transmembrane region" description="Helical" evidence="2">
    <location>
        <begin position="56"/>
        <end position="79"/>
    </location>
</feature>
<protein>
    <submittedName>
        <fullName evidence="3">Putative membrane protein</fullName>
    </submittedName>
</protein>
<keyword evidence="2" id="KW-0812">Transmembrane</keyword>
<evidence type="ECO:0000313" key="3">
    <source>
        <dbReference type="EMBL" id="NYI77392.1"/>
    </source>
</evidence>
<name>A0A7Z0IS52_9ACTN</name>
<gene>
    <name evidence="3" type="ORF">BJ988_002040</name>
</gene>
<proteinExistence type="predicted"/>
<dbReference type="PANTHER" id="PTHR20992">
    <property type="entry name" value="AT15442P-RELATED"/>
    <property type="match status" value="1"/>
</dbReference>
<dbReference type="EMBL" id="JACBZR010000001">
    <property type="protein sequence ID" value="NYI77392.1"/>
    <property type="molecule type" value="Genomic_DNA"/>
</dbReference>
<dbReference type="Proteomes" id="UP000564496">
    <property type="component" value="Unassembled WGS sequence"/>
</dbReference>
<evidence type="ECO:0000256" key="1">
    <source>
        <dbReference type="SAM" id="MobiDB-lite"/>
    </source>
</evidence>
<dbReference type="InterPro" id="IPR005240">
    <property type="entry name" value="DUF389"/>
</dbReference>
<reference evidence="3 4" key="1">
    <citation type="submission" date="2020-07" db="EMBL/GenBank/DDBJ databases">
        <title>Sequencing the genomes of 1000 actinobacteria strains.</title>
        <authorList>
            <person name="Klenk H.-P."/>
        </authorList>
    </citation>
    <scope>NUCLEOTIDE SEQUENCE [LARGE SCALE GENOMIC DNA]</scope>
    <source>
        <strain evidence="3 4">DSM 26487</strain>
    </source>
</reference>
<keyword evidence="4" id="KW-1185">Reference proteome</keyword>
<dbReference type="Pfam" id="PF04087">
    <property type="entry name" value="DUF389"/>
    <property type="match status" value="1"/>
</dbReference>
<feature type="compositionally biased region" description="Low complexity" evidence="1">
    <location>
        <begin position="114"/>
        <end position="145"/>
    </location>
</feature>
<comment type="caution">
    <text evidence="3">The sequence shown here is derived from an EMBL/GenBank/DDBJ whole genome shotgun (WGS) entry which is preliminary data.</text>
</comment>
<dbReference type="RefSeq" id="WP_246321455.1">
    <property type="nucleotide sequence ID" value="NZ_JACBZR010000001.1"/>
</dbReference>
<feature type="transmembrane region" description="Helical" evidence="2">
    <location>
        <begin position="88"/>
        <end position="109"/>
    </location>
</feature>
<sequence>MTGALAVLTADVARITERLFLTVGDRRRNLTAFWVLLVLAGVIAAAGVVADSTATVIGAMIVAPLMTPILGTALALVLADRRQLATNIALVIGAAAAVILIGFVIGLTVPRPPRGSASPPSPAPISTSPSATRRSTTLCSSSTAAWRTHRRTLRSR</sequence>
<feature type="compositionally biased region" description="Basic residues" evidence="1">
    <location>
        <begin position="147"/>
        <end position="156"/>
    </location>
</feature>
<feature type="transmembrane region" description="Helical" evidence="2">
    <location>
        <begin position="30"/>
        <end position="50"/>
    </location>
</feature>